<organism evidence="2 3">
    <name type="scientific">Saccharopolyspora terrae</name>
    <dbReference type="NCBI Taxonomy" id="2530384"/>
    <lineage>
        <taxon>Bacteria</taxon>
        <taxon>Bacillati</taxon>
        <taxon>Actinomycetota</taxon>
        <taxon>Actinomycetes</taxon>
        <taxon>Pseudonocardiales</taxon>
        <taxon>Pseudonocardiaceae</taxon>
        <taxon>Saccharopolyspora</taxon>
    </lineage>
</organism>
<dbReference type="InterPro" id="IPR058711">
    <property type="entry name" value="SCO6045-like_C"/>
</dbReference>
<comment type="caution">
    <text evidence="2">The sequence shown here is derived from an EMBL/GenBank/DDBJ whole genome shotgun (WGS) entry which is preliminary data.</text>
</comment>
<accession>A0A4V2Y9G4</accession>
<feature type="domain" description="SCO6045-like C-terminal" evidence="1">
    <location>
        <begin position="9"/>
        <end position="93"/>
    </location>
</feature>
<dbReference type="EMBL" id="SMKS01000091">
    <property type="protein sequence ID" value="TDC99745.1"/>
    <property type="molecule type" value="Genomic_DNA"/>
</dbReference>
<dbReference type="AlphaFoldDB" id="A0A4V2Y9G4"/>
<proteinExistence type="predicted"/>
<protein>
    <recommendedName>
        <fullName evidence="1">SCO6045-like C-terminal domain-containing protein</fullName>
    </recommendedName>
</protein>
<evidence type="ECO:0000259" key="1">
    <source>
        <dbReference type="Pfam" id="PF26136"/>
    </source>
</evidence>
<keyword evidence="3" id="KW-1185">Reference proteome</keyword>
<dbReference type="RefSeq" id="WP_132679584.1">
    <property type="nucleotide sequence ID" value="NZ_SMKS01000091.1"/>
</dbReference>
<dbReference type="Proteomes" id="UP000295674">
    <property type="component" value="Unassembled WGS sequence"/>
</dbReference>
<reference evidence="2 3" key="1">
    <citation type="submission" date="2019-03" db="EMBL/GenBank/DDBJ databases">
        <title>Draft genome sequences of novel Actinobacteria.</title>
        <authorList>
            <person name="Sahin N."/>
            <person name="Ay H."/>
            <person name="Saygin H."/>
        </authorList>
    </citation>
    <scope>NUCLEOTIDE SEQUENCE [LARGE SCALE GENOMIC DNA]</scope>
    <source>
        <strain evidence="2 3">16K309</strain>
    </source>
</reference>
<evidence type="ECO:0000313" key="3">
    <source>
        <dbReference type="Proteomes" id="UP000295674"/>
    </source>
</evidence>
<gene>
    <name evidence="2" type="ORF">E1181_28930</name>
</gene>
<dbReference type="Pfam" id="PF26136">
    <property type="entry name" value="SCO6045_C"/>
    <property type="match status" value="1"/>
</dbReference>
<dbReference type="OrthoDB" id="5382443at2"/>
<sequence length="102" mass="12078">MSEARKHLAAQQEQLLAALLGDAQDPPGFDQEQLRVQQRALLNKRRRVVEKLRPDLADQLGDEFRPLFDSYATEHPPGRRARADAAEFARWLKRRHRPRWWR</sequence>
<name>A0A4V2Y9G4_9PSEU</name>
<evidence type="ECO:0000313" key="2">
    <source>
        <dbReference type="EMBL" id="TDC99745.1"/>
    </source>
</evidence>